<evidence type="ECO:0000313" key="10">
    <source>
        <dbReference type="Proteomes" id="UP001143480"/>
    </source>
</evidence>
<comment type="similarity">
    <text evidence="1 8">Belongs to the SOS response-associated peptidase family.</text>
</comment>
<evidence type="ECO:0000256" key="8">
    <source>
        <dbReference type="RuleBase" id="RU364100"/>
    </source>
</evidence>
<evidence type="ECO:0000256" key="1">
    <source>
        <dbReference type="ARBA" id="ARBA00008136"/>
    </source>
</evidence>
<protein>
    <recommendedName>
        <fullName evidence="8">Abasic site processing protein</fullName>
        <ecNumber evidence="8">3.4.-.-</ecNumber>
    </recommendedName>
</protein>
<dbReference type="AlphaFoldDB" id="A0A9W6KEM2"/>
<keyword evidence="3" id="KW-0227">DNA damage</keyword>
<dbReference type="InterPro" id="IPR036590">
    <property type="entry name" value="SRAP-like"/>
</dbReference>
<dbReference type="GO" id="GO:0006508">
    <property type="term" value="P:proteolysis"/>
    <property type="evidence" value="ECO:0007669"/>
    <property type="project" value="UniProtKB-KW"/>
</dbReference>
<dbReference type="InterPro" id="IPR003738">
    <property type="entry name" value="SRAP"/>
</dbReference>
<dbReference type="GO" id="GO:0008233">
    <property type="term" value="F:peptidase activity"/>
    <property type="evidence" value="ECO:0007669"/>
    <property type="project" value="UniProtKB-KW"/>
</dbReference>
<sequence>MCGRYATSRSNVDLSALFEAADETDGLEPDYNVAPTDPVPVVRVSQSGGGRVLESARWGLVPSWAKDPKVGARMINARVETVTSSNAFAQSFAKRRCLVPADGWYEWVRGEDGKTKQPYFMTLGDSEPCVFAGLWTVWGKGDARLLTCSIITTPAVDDLALIHDRMPLLLPAQRWDAWLSAEPDASLLLPTPSSHVARLELRPVGARVGDVRNDGPDLVAKVPAPALRSVDVEPIDLTLF</sequence>
<dbReference type="GO" id="GO:0106300">
    <property type="term" value="P:protein-DNA covalent cross-linking repair"/>
    <property type="evidence" value="ECO:0007669"/>
    <property type="project" value="InterPro"/>
</dbReference>
<dbReference type="GO" id="GO:0016829">
    <property type="term" value="F:lyase activity"/>
    <property type="evidence" value="ECO:0007669"/>
    <property type="project" value="UniProtKB-KW"/>
</dbReference>
<dbReference type="PANTHER" id="PTHR13604">
    <property type="entry name" value="DC12-RELATED"/>
    <property type="match status" value="1"/>
</dbReference>
<evidence type="ECO:0000256" key="2">
    <source>
        <dbReference type="ARBA" id="ARBA00022670"/>
    </source>
</evidence>
<gene>
    <name evidence="9" type="ORF">GCM10017581_018530</name>
</gene>
<reference evidence="9" key="2">
    <citation type="submission" date="2023-01" db="EMBL/GenBank/DDBJ databases">
        <authorList>
            <person name="Sun Q."/>
            <person name="Evtushenko L."/>
        </authorList>
    </citation>
    <scope>NUCLEOTIDE SEQUENCE</scope>
    <source>
        <strain evidence="9">VKM Ac-1321</strain>
    </source>
</reference>
<evidence type="ECO:0000256" key="7">
    <source>
        <dbReference type="ARBA" id="ARBA00023239"/>
    </source>
</evidence>
<name>A0A9W6KEM2_9ACTN</name>
<evidence type="ECO:0000256" key="4">
    <source>
        <dbReference type="ARBA" id="ARBA00022801"/>
    </source>
</evidence>
<comment type="caution">
    <text evidence="9">The sequence shown here is derived from an EMBL/GenBank/DDBJ whole genome shotgun (WGS) entry which is preliminary data.</text>
</comment>
<reference evidence="9" key="1">
    <citation type="journal article" date="2014" name="Int. J. Syst. Evol. Microbiol.">
        <title>Complete genome sequence of Corynebacterium casei LMG S-19264T (=DSM 44701T), isolated from a smear-ripened cheese.</title>
        <authorList>
            <consortium name="US DOE Joint Genome Institute (JGI-PGF)"/>
            <person name="Walter F."/>
            <person name="Albersmeier A."/>
            <person name="Kalinowski J."/>
            <person name="Ruckert C."/>
        </authorList>
    </citation>
    <scope>NUCLEOTIDE SEQUENCE</scope>
    <source>
        <strain evidence="9">VKM Ac-1321</strain>
    </source>
</reference>
<keyword evidence="4 8" id="KW-0378">Hydrolase</keyword>
<dbReference type="GO" id="GO:0003697">
    <property type="term" value="F:single-stranded DNA binding"/>
    <property type="evidence" value="ECO:0007669"/>
    <property type="project" value="InterPro"/>
</dbReference>
<proteinExistence type="inferred from homology"/>
<evidence type="ECO:0000256" key="5">
    <source>
        <dbReference type="ARBA" id="ARBA00023124"/>
    </source>
</evidence>
<dbReference type="Gene3D" id="3.90.1680.10">
    <property type="entry name" value="SOS response associated peptidase-like"/>
    <property type="match status" value="1"/>
</dbReference>
<dbReference type="Proteomes" id="UP001143480">
    <property type="component" value="Unassembled WGS sequence"/>
</dbReference>
<dbReference type="EC" id="3.4.-.-" evidence="8"/>
<keyword evidence="10" id="KW-1185">Reference proteome</keyword>
<evidence type="ECO:0000256" key="3">
    <source>
        <dbReference type="ARBA" id="ARBA00022763"/>
    </source>
</evidence>
<dbReference type="Pfam" id="PF02586">
    <property type="entry name" value="SRAP"/>
    <property type="match status" value="1"/>
</dbReference>
<keyword evidence="2 8" id="KW-0645">Protease</keyword>
<dbReference type="EMBL" id="BSFP01000007">
    <property type="protein sequence ID" value="GLL00113.1"/>
    <property type="molecule type" value="Genomic_DNA"/>
</dbReference>
<evidence type="ECO:0000313" key="9">
    <source>
        <dbReference type="EMBL" id="GLL00113.1"/>
    </source>
</evidence>
<keyword evidence="7" id="KW-0456">Lyase</keyword>
<keyword evidence="5" id="KW-0190">Covalent protein-DNA linkage</keyword>
<evidence type="ECO:0000256" key="6">
    <source>
        <dbReference type="ARBA" id="ARBA00023125"/>
    </source>
</evidence>
<dbReference type="PANTHER" id="PTHR13604:SF0">
    <property type="entry name" value="ABASIC SITE PROCESSING PROTEIN HMCES"/>
    <property type="match status" value="1"/>
</dbReference>
<keyword evidence="6" id="KW-0238">DNA-binding</keyword>
<organism evidence="9 10">
    <name type="scientific">Dactylosporangium matsuzakiense</name>
    <dbReference type="NCBI Taxonomy" id="53360"/>
    <lineage>
        <taxon>Bacteria</taxon>
        <taxon>Bacillati</taxon>
        <taxon>Actinomycetota</taxon>
        <taxon>Actinomycetes</taxon>
        <taxon>Micromonosporales</taxon>
        <taxon>Micromonosporaceae</taxon>
        <taxon>Dactylosporangium</taxon>
    </lineage>
</organism>
<dbReference type="RefSeq" id="WP_261962965.1">
    <property type="nucleotide sequence ID" value="NZ_BAAAXA010000003.1"/>
</dbReference>
<accession>A0A9W6KEM2</accession>
<dbReference type="SUPFAM" id="SSF143081">
    <property type="entry name" value="BB1717-like"/>
    <property type="match status" value="1"/>
</dbReference>